<accession>A0A667YNN4</accession>
<reference evidence="2" key="2">
    <citation type="submission" date="2025-08" db="UniProtKB">
        <authorList>
            <consortium name="Ensembl"/>
        </authorList>
    </citation>
    <scope>IDENTIFICATION</scope>
</reference>
<keyword evidence="1" id="KW-1133">Transmembrane helix</keyword>
<dbReference type="PANTHER" id="PTHR34153">
    <property type="entry name" value="SI:CH211-262H13.3-RELATED-RELATED"/>
    <property type="match status" value="1"/>
</dbReference>
<reference evidence="2" key="1">
    <citation type="submission" date="2019-06" db="EMBL/GenBank/DDBJ databases">
        <authorList>
            <consortium name="Wellcome Sanger Institute Data Sharing"/>
        </authorList>
    </citation>
    <scope>NUCLEOTIDE SEQUENCE [LARGE SCALE GENOMIC DNA]</scope>
</reference>
<organism evidence="2 3">
    <name type="scientific">Myripristis murdjan</name>
    <name type="common">pinecone soldierfish</name>
    <dbReference type="NCBI Taxonomy" id="586833"/>
    <lineage>
        <taxon>Eukaryota</taxon>
        <taxon>Metazoa</taxon>
        <taxon>Chordata</taxon>
        <taxon>Craniata</taxon>
        <taxon>Vertebrata</taxon>
        <taxon>Euteleostomi</taxon>
        <taxon>Actinopterygii</taxon>
        <taxon>Neopterygii</taxon>
        <taxon>Teleostei</taxon>
        <taxon>Neoteleostei</taxon>
        <taxon>Acanthomorphata</taxon>
        <taxon>Holocentriformes</taxon>
        <taxon>Holocentridae</taxon>
        <taxon>Myripristis</taxon>
    </lineage>
</organism>
<dbReference type="AlphaFoldDB" id="A0A667YNN4"/>
<evidence type="ECO:0000313" key="2">
    <source>
        <dbReference type="Ensembl" id="ENSMMDP00005022791.1"/>
    </source>
</evidence>
<feature type="transmembrane region" description="Helical" evidence="1">
    <location>
        <begin position="72"/>
        <end position="91"/>
    </location>
</feature>
<keyword evidence="3" id="KW-1185">Reference proteome</keyword>
<evidence type="ECO:0000256" key="1">
    <source>
        <dbReference type="SAM" id="Phobius"/>
    </source>
</evidence>
<dbReference type="Ensembl" id="ENSMMDT00005023292.1">
    <property type="protein sequence ID" value="ENSMMDP00005022791.1"/>
    <property type="gene ID" value="ENSMMDG00005011051.1"/>
</dbReference>
<keyword evidence="1" id="KW-0472">Membrane</keyword>
<evidence type="ECO:0000313" key="3">
    <source>
        <dbReference type="Proteomes" id="UP000472263"/>
    </source>
</evidence>
<name>A0A667YNN4_9TELE</name>
<reference evidence="2" key="3">
    <citation type="submission" date="2025-09" db="UniProtKB">
        <authorList>
            <consortium name="Ensembl"/>
        </authorList>
    </citation>
    <scope>IDENTIFICATION</scope>
</reference>
<protein>
    <submittedName>
        <fullName evidence="2">Uncharacterized protein</fullName>
    </submittedName>
</protein>
<dbReference type="GeneTree" id="ENSGT01030000235370"/>
<keyword evidence="1" id="KW-0812">Transmembrane</keyword>
<sequence>MFKIVEFLETNEVELVPGAWVKDNVCLWPALRGKALETAIKQQVSPGPDWMTWNIRVMFTTGMYMKIFLKKFFFLSVVLYAIIKFGEFDFLNCFKQIIIRKGDRKSGKQNGDQTFSQMQRTAVEGKQGINHLSLVGGFDIKDTVWRIMKQTITNNLAKHTNWRGINGKMAMSSLQLKNVVIAAVHKNPLTAKASEHEIELWIKRWLQLAADREGGRKRRALHADGL</sequence>
<dbReference type="InParanoid" id="A0A667YNN4"/>
<dbReference type="PANTHER" id="PTHR34153:SF2">
    <property type="entry name" value="SI:CH211-262H13.3-RELATED"/>
    <property type="match status" value="1"/>
</dbReference>
<proteinExistence type="predicted"/>
<dbReference type="Proteomes" id="UP000472263">
    <property type="component" value="Chromosome 16"/>
</dbReference>